<keyword evidence="1" id="KW-0472">Membrane</keyword>
<evidence type="ECO:0000313" key="2">
    <source>
        <dbReference type="EMBL" id="JAD98491.1"/>
    </source>
</evidence>
<accession>A0A0A9EEK2</accession>
<organism evidence="2">
    <name type="scientific">Arundo donax</name>
    <name type="common">Giant reed</name>
    <name type="synonym">Donax arundinaceus</name>
    <dbReference type="NCBI Taxonomy" id="35708"/>
    <lineage>
        <taxon>Eukaryota</taxon>
        <taxon>Viridiplantae</taxon>
        <taxon>Streptophyta</taxon>
        <taxon>Embryophyta</taxon>
        <taxon>Tracheophyta</taxon>
        <taxon>Spermatophyta</taxon>
        <taxon>Magnoliopsida</taxon>
        <taxon>Liliopsida</taxon>
        <taxon>Poales</taxon>
        <taxon>Poaceae</taxon>
        <taxon>PACMAD clade</taxon>
        <taxon>Arundinoideae</taxon>
        <taxon>Arundineae</taxon>
        <taxon>Arundo</taxon>
    </lineage>
</organism>
<reference evidence="2" key="2">
    <citation type="journal article" date="2015" name="Data Brief">
        <title>Shoot transcriptome of the giant reed, Arundo donax.</title>
        <authorList>
            <person name="Barrero R.A."/>
            <person name="Guerrero F.D."/>
            <person name="Moolhuijzen P."/>
            <person name="Goolsby J.A."/>
            <person name="Tidwell J."/>
            <person name="Bellgard S.E."/>
            <person name="Bellgard M.I."/>
        </authorList>
    </citation>
    <scope>NUCLEOTIDE SEQUENCE</scope>
    <source>
        <tissue evidence="2">Shoot tissue taken approximately 20 cm above the soil surface</tissue>
    </source>
</reference>
<evidence type="ECO:0000256" key="1">
    <source>
        <dbReference type="SAM" id="Phobius"/>
    </source>
</evidence>
<protein>
    <submittedName>
        <fullName evidence="2">Uncharacterized protein</fullName>
    </submittedName>
</protein>
<reference evidence="2" key="1">
    <citation type="submission" date="2014-09" db="EMBL/GenBank/DDBJ databases">
        <authorList>
            <person name="Magalhaes I.L.F."/>
            <person name="Oliveira U."/>
            <person name="Santos F.R."/>
            <person name="Vidigal T.H.D.A."/>
            <person name="Brescovit A.D."/>
            <person name="Santos A.J."/>
        </authorList>
    </citation>
    <scope>NUCLEOTIDE SEQUENCE</scope>
    <source>
        <tissue evidence="2">Shoot tissue taken approximately 20 cm above the soil surface</tissue>
    </source>
</reference>
<dbReference type="AlphaFoldDB" id="A0A0A9EEK2"/>
<feature type="transmembrane region" description="Helical" evidence="1">
    <location>
        <begin position="17"/>
        <end position="37"/>
    </location>
</feature>
<name>A0A0A9EEK2_ARUDO</name>
<proteinExistence type="predicted"/>
<keyword evidence="1" id="KW-1133">Transmembrane helix</keyword>
<dbReference type="EMBL" id="GBRH01199404">
    <property type="protein sequence ID" value="JAD98491.1"/>
    <property type="molecule type" value="Transcribed_RNA"/>
</dbReference>
<sequence>MVDYVCYAKLVTSKSPFSIMFAVFLFLAPKVTFFNYLSR</sequence>
<keyword evidence="1" id="KW-0812">Transmembrane</keyword>